<keyword evidence="7" id="KW-1185">Reference proteome</keyword>
<dbReference type="PANTHER" id="PTHR30419">
    <property type="entry name" value="HTH-TYPE TRANSCRIPTIONAL REGULATOR YBHD"/>
    <property type="match status" value="1"/>
</dbReference>
<dbReference type="Pfam" id="PF03466">
    <property type="entry name" value="LysR_substrate"/>
    <property type="match status" value="1"/>
</dbReference>
<dbReference type="InterPro" id="IPR036388">
    <property type="entry name" value="WH-like_DNA-bd_sf"/>
</dbReference>
<protein>
    <submittedName>
        <fullName evidence="6">DNA-binding transcriptional regulator, LysR family</fullName>
    </submittedName>
</protein>
<sequence length="297" mass="33794">MNSRQLQVFVAVAEVGNFTKAARSLNIVQPAVSNTIKKLEEELQMSLFMRKDKSVSLTTEGKVLLKNARIILGQFKKAELEMVELRQMERGEVRLGVTNTLGMYYFPKVIEAFKQRHPNLNFSVQVFGMRKIEQLIEEDQLDMGVVMLENMPNNMTGRHFLTDEIVACASVLHPLAQHETITYKKFIREPLLVFTGGAVQRELIEKTCKAENIDSNVIFETNLIPLIKNLVSAGHGVTSFLRPVIEGDPRFKGISFNPPIIFDFAIAWKKSCHLSMANQAFVDFLIDYEKQKKNTNQ</sequence>
<evidence type="ECO:0000256" key="1">
    <source>
        <dbReference type="ARBA" id="ARBA00009437"/>
    </source>
</evidence>
<evidence type="ECO:0000256" key="3">
    <source>
        <dbReference type="ARBA" id="ARBA00023125"/>
    </source>
</evidence>
<dbReference type="InterPro" id="IPR050950">
    <property type="entry name" value="HTH-type_LysR_regulators"/>
</dbReference>
<dbReference type="PROSITE" id="PS50931">
    <property type="entry name" value="HTH_LYSR"/>
    <property type="match status" value="1"/>
</dbReference>
<dbReference type="Gene3D" id="1.10.10.10">
    <property type="entry name" value="Winged helix-like DNA-binding domain superfamily/Winged helix DNA-binding domain"/>
    <property type="match status" value="1"/>
</dbReference>
<keyword evidence="3 6" id="KW-0238">DNA-binding</keyword>
<dbReference type="CDD" id="cd05466">
    <property type="entry name" value="PBP2_LTTR_substrate"/>
    <property type="match status" value="1"/>
</dbReference>
<dbReference type="GO" id="GO:0003677">
    <property type="term" value="F:DNA binding"/>
    <property type="evidence" value="ECO:0007669"/>
    <property type="project" value="UniProtKB-KW"/>
</dbReference>
<dbReference type="PRINTS" id="PR00039">
    <property type="entry name" value="HTHLYSR"/>
</dbReference>
<reference evidence="6 7" key="1">
    <citation type="submission" date="2016-10" db="EMBL/GenBank/DDBJ databases">
        <authorList>
            <person name="de Groot N.N."/>
        </authorList>
    </citation>
    <scope>NUCLEOTIDE SEQUENCE [LARGE SCALE GENOMIC DNA]</scope>
    <source>
        <strain evidence="6 7">DSM 7343</strain>
    </source>
</reference>
<evidence type="ECO:0000256" key="2">
    <source>
        <dbReference type="ARBA" id="ARBA00023015"/>
    </source>
</evidence>
<dbReference type="STRING" id="37625.SAMN05660420_02921"/>
<name>A0A1H4DFE1_9BACT</name>
<dbReference type="InterPro" id="IPR000847">
    <property type="entry name" value="LysR_HTH_N"/>
</dbReference>
<feature type="domain" description="HTH lysR-type" evidence="5">
    <location>
        <begin position="1"/>
        <end position="58"/>
    </location>
</feature>
<evidence type="ECO:0000313" key="6">
    <source>
        <dbReference type="EMBL" id="SEA71268.1"/>
    </source>
</evidence>
<dbReference type="EMBL" id="FNQN01000010">
    <property type="protein sequence ID" value="SEA71268.1"/>
    <property type="molecule type" value="Genomic_DNA"/>
</dbReference>
<dbReference type="AlphaFoldDB" id="A0A1H4DFE1"/>
<comment type="similarity">
    <text evidence="1">Belongs to the LysR transcriptional regulatory family.</text>
</comment>
<evidence type="ECO:0000313" key="7">
    <source>
        <dbReference type="Proteomes" id="UP000199409"/>
    </source>
</evidence>
<evidence type="ECO:0000259" key="5">
    <source>
        <dbReference type="PROSITE" id="PS50931"/>
    </source>
</evidence>
<dbReference type="Proteomes" id="UP000199409">
    <property type="component" value="Unassembled WGS sequence"/>
</dbReference>
<keyword evidence="2" id="KW-0805">Transcription regulation</keyword>
<dbReference type="InterPro" id="IPR036390">
    <property type="entry name" value="WH_DNA-bd_sf"/>
</dbReference>
<dbReference type="SUPFAM" id="SSF46785">
    <property type="entry name" value="Winged helix' DNA-binding domain"/>
    <property type="match status" value="1"/>
</dbReference>
<evidence type="ECO:0000256" key="4">
    <source>
        <dbReference type="ARBA" id="ARBA00023163"/>
    </source>
</evidence>
<dbReference type="GO" id="GO:0003700">
    <property type="term" value="F:DNA-binding transcription factor activity"/>
    <property type="evidence" value="ECO:0007669"/>
    <property type="project" value="InterPro"/>
</dbReference>
<dbReference type="Gene3D" id="3.40.190.290">
    <property type="match status" value="1"/>
</dbReference>
<dbReference type="Pfam" id="PF00126">
    <property type="entry name" value="HTH_1"/>
    <property type="match status" value="1"/>
</dbReference>
<keyword evidence="4" id="KW-0804">Transcription</keyword>
<dbReference type="RefSeq" id="WP_092350145.1">
    <property type="nucleotide sequence ID" value="NZ_FNQN01000010.1"/>
</dbReference>
<dbReference type="GO" id="GO:0005829">
    <property type="term" value="C:cytosol"/>
    <property type="evidence" value="ECO:0007669"/>
    <property type="project" value="TreeGrafter"/>
</dbReference>
<dbReference type="SUPFAM" id="SSF53850">
    <property type="entry name" value="Periplasmic binding protein-like II"/>
    <property type="match status" value="1"/>
</dbReference>
<dbReference type="OrthoDB" id="5338251at2"/>
<dbReference type="InterPro" id="IPR005119">
    <property type="entry name" value="LysR_subst-bd"/>
</dbReference>
<gene>
    <name evidence="6" type="ORF">SAMN05660420_02921</name>
</gene>
<accession>A0A1H4DFE1</accession>
<proteinExistence type="inferred from homology"/>
<dbReference type="PANTHER" id="PTHR30419:SF8">
    <property type="entry name" value="NITROGEN ASSIMILATION TRANSCRIPTIONAL ACTIVATOR-RELATED"/>
    <property type="match status" value="1"/>
</dbReference>
<organism evidence="6 7">
    <name type="scientific">Desulfuromusa kysingii</name>
    <dbReference type="NCBI Taxonomy" id="37625"/>
    <lineage>
        <taxon>Bacteria</taxon>
        <taxon>Pseudomonadati</taxon>
        <taxon>Thermodesulfobacteriota</taxon>
        <taxon>Desulfuromonadia</taxon>
        <taxon>Desulfuromonadales</taxon>
        <taxon>Geopsychrobacteraceae</taxon>
        <taxon>Desulfuromusa</taxon>
    </lineage>
</organism>
<dbReference type="FunFam" id="1.10.10.10:FF:000001">
    <property type="entry name" value="LysR family transcriptional regulator"/>
    <property type="match status" value="1"/>
</dbReference>